<dbReference type="GO" id="GO:0009003">
    <property type="term" value="F:signal peptidase activity"/>
    <property type="evidence" value="ECO:0007669"/>
    <property type="project" value="UniProtKB-EC"/>
</dbReference>
<dbReference type="KEGG" id="knv:Pan216_05230"/>
<dbReference type="Gene3D" id="2.10.109.10">
    <property type="entry name" value="Umud Fragment, subunit A"/>
    <property type="match status" value="1"/>
</dbReference>
<dbReference type="InterPro" id="IPR036286">
    <property type="entry name" value="LexA/Signal_pep-like_sf"/>
</dbReference>
<dbReference type="EMBL" id="CP036279">
    <property type="protein sequence ID" value="QDU59691.1"/>
    <property type="molecule type" value="Genomic_DNA"/>
</dbReference>
<dbReference type="Pfam" id="PF10502">
    <property type="entry name" value="Peptidase_S26"/>
    <property type="match status" value="1"/>
</dbReference>
<evidence type="ECO:0000313" key="9">
    <source>
        <dbReference type="EMBL" id="QDU59691.1"/>
    </source>
</evidence>
<dbReference type="GO" id="GO:0006465">
    <property type="term" value="P:signal peptide processing"/>
    <property type="evidence" value="ECO:0007669"/>
    <property type="project" value="InterPro"/>
</dbReference>
<keyword evidence="5 7" id="KW-0378">Hydrolase</keyword>
<gene>
    <name evidence="9" type="primary">sipP</name>
    <name evidence="9" type="ORF">Pan216_05230</name>
</gene>
<accession>A0A518AY89</accession>
<feature type="active site" evidence="6">
    <location>
        <position position="101"/>
    </location>
</feature>
<dbReference type="PROSITE" id="PS00760">
    <property type="entry name" value="SPASE_I_2"/>
    <property type="match status" value="1"/>
</dbReference>
<dbReference type="GO" id="GO:0004252">
    <property type="term" value="F:serine-type endopeptidase activity"/>
    <property type="evidence" value="ECO:0007669"/>
    <property type="project" value="InterPro"/>
</dbReference>
<dbReference type="PRINTS" id="PR00727">
    <property type="entry name" value="LEADERPTASE"/>
</dbReference>
<dbReference type="InterPro" id="IPR019533">
    <property type="entry name" value="Peptidase_S26"/>
</dbReference>
<sequence>MTETTEQRPSAWKRFWRDWGKPIVLAMLLVGTVRSAIADWYIVPTGSMKPTILEGDRIFVNKLAYDFRIPFTNFSLFRWGGPKRGDIVIFPSPLDGTRYVKRVVGVPGDVIELRDNVLFVNGAPAHYSPLAETIIDQLPAREQVSADFAIEEVDGRTHPIMSTFPGGMTPYFGPVEVPSDSYFMMGDNRDNSLDSRRFGFVSREHIAGRATAVVASSKAEGLFALRWQRFFTSLP</sequence>
<keyword evidence="7" id="KW-0645">Protease</keyword>
<organism evidence="9 10">
    <name type="scientific">Kolteria novifilia</name>
    <dbReference type="NCBI Taxonomy" id="2527975"/>
    <lineage>
        <taxon>Bacteria</taxon>
        <taxon>Pseudomonadati</taxon>
        <taxon>Planctomycetota</taxon>
        <taxon>Planctomycetia</taxon>
        <taxon>Kolteriales</taxon>
        <taxon>Kolteriaceae</taxon>
        <taxon>Kolteria</taxon>
    </lineage>
</organism>
<dbReference type="NCBIfam" id="TIGR02227">
    <property type="entry name" value="sigpep_I_bact"/>
    <property type="match status" value="1"/>
</dbReference>
<dbReference type="InterPro" id="IPR019758">
    <property type="entry name" value="Pept_S26A_signal_pept_1_CS"/>
</dbReference>
<evidence type="ECO:0000256" key="7">
    <source>
        <dbReference type="RuleBase" id="RU362042"/>
    </source>
</evidence>
<protein>
    <recommendedName>
        <fullName evidence="4 7">Signal peptidase I</fullName>
        <ecNumber evidence="3 7">3.4.21.89</ecNumber>
    </recommendedName>
</protein>
<evidence type="ECO:0000256" key="3">
    <source>
        <dbReference type="ARBA" id="ARBA00013208"/>
    </source>
</evidence>
<dbReference type="EC" id="3.4.21.89" evidence="3 7"/>
<keyword evidence="10" id="KW-1185">Reference proteome</keyword>
<dbReference type="PANTHER" id="PTHR43390">
    <property type="entry name" value="SIGNAL PEPTIDASE I"/>
    <property type="match status" value="1"/>
</dbReference>
<evidence type="ECO:0000256" key="5">
    <source>
        <dbReference type="ARBA" id="ARBA00022801"/>
    </source>
</evidence>
<evidence type="ECO:0000256" key="2">
    <source>
        <dbReference type="ARBA" id="ARBA00009370"/>
    </source>
</evidence>
<dbReference type="PANTHER" id="PTHR43390:SF1">
    <property type="entry name" value="CHLOROPLAST PROCESSING PEPTIDASE"/>
    <property type="match status" value="1"/>
</dbReference>
<reference evidence="9 10" key="1">
    <citation type="submission" date="2019-02" db="EMBL/GenBank/DDBJ databases">
        <title>Deep-cultivation of Planctomycetes and their phenomic and genomic characterization uncovers novel biology.</title>
        <authorList>
            <person name="Wiegand S."/>
            <person name="Jogler M."/>
            <person name="Boedeker C."/>
            <person name="Pinto D."/>
            <person name="Vollmers J."/>
            <person name="Rivas-Marin E."/>
            <person name="Kohn T."/>
            <person name="Peeters S.H."/>
            <person name="Heuer A."/>
            <person name="Rast P."/>
            <person name="Oberbeckmann S."/>
            <person name="Bunk B."/>
            <person name="Jeske O."/>
            <person name="Meyerdierks A."/>
            <person name="Storesund J.E."/>
            <person name="Kallscheuer N."/>
            <person name="Luecker S."/>
            <person name="Lage O.M."/>
            <person name="Pohl T."/>
            <person name="Merkel B.J."/>
            <person name="Hornburger P."/>
            <person name="Mueller R.-W."/>
            <person name="Bruemmer F."/>
            <person name="Labrenz M."/>
            <person name="Spormann A.M."/>
            <person name="Op den Camp H."/>
            <person name="Overmann J."/>
            <person name="Amann R."/>
            <person name="Jetten M.S.M."/>
            <person name="Mascher T."/>
            <person name="Medema M.H."/>
            <person name="Devos D.P."/>
            <person name="Kaster A.-K."/>
            <person name="Ovreas L."/>
            <person name="Rohde M."/>
            <person name="Galperin M.Y."/>
            <person name="Jogler C."/>
        </authorList>
    </citation>
    <scope>NUCLEOTIDE SEQUENCE [LARGE SCALE GENOMIC DNA]</scope>
    <source>
        <strain evidence="9 10">Pan216</strain>
    </source>
</reference>
<feature type="domain" description="Peptidase S26" evidence="8">
    <location>
        <begin position="16"/>
        <end position="214"/>
    </location>
</feature>
<proteinExistence type="inferred from homology"/>
<feature type="active site" evidence="6">
    <location>
        <position position="47"/>
    </location>
</feature>
<dbReference type="PROSITE" id="PS00761">
    <property type="entry name" value="SPASE_I_3"/>
    <property type="match status" value="1"/>
</dbReference>
<evidence type="ECO:0000259" key="8">
    <source>
        <dbReference type="Pfam" id="PF10502"/>
    </source>
</evidence>
<dbReference type="SUPFAM" id="SSF51306">
    <property type="entry name" value="LexA/Signal peptidase"/>
    <property type="match status" value="1"/>
</dbReference>
<name>A0A518AY89_9BACT</name>
<dbReference type="Proteomes" id="UP000317093">
    <property type="component" value="Chromosome"/>
</dbReference>
<comment type="subcellular location">
    <subcellularLocation>
        <location evidence="7">Membrane</location>
        <topology evidence="7">Single-pass type II membrane protein</topology>
    </subcellularLocation>
</comment>
<dbReference type="RefSeq" id="WP_145254365.1">
    <property type="nucleotide sequence ID" value="NZ_CP036279.1"/>
</dbReference>
<evidence type="ECO:0000256" key="6">
    <source>
        <dbReference type="PIRSR" id="PIRSR600223-1"/>
    </source>
</evidence>
<dbReference type="InterPro" id="IPR000223">
    <property type="entry name" value="Pept_S26A_signal_pept_1"/>
</dbReference>
<dbReference type="GO" id="GO:0016020">
    <property type="term" value="C:membrane"/>
    <property type="evidence" value="ECO:0007669"/>
    <property type="project" value="UniProtKB-SubCell"/>
</dbReference>
<dbReference type="OrthoDB" id="9802919at2"/>
<evidence type="ECO:0000256" key="4">
    <source>
        <dbReference type="ARBA" id="ARBA00019232"/>
    </source>
</evidence>
<dbReference type="CDD" id="cd06530">
    <property type="entry name" value="S26_SPase_I"/>
    <property type="match status" value="1"/>
</dbReference>
<evidence type="ECO:0000256" key="1">
    <source>
        <dbReference type="ARBA" id="ARBA00000677"/>
    </source>
</evidence>
<comment type="similarity">
    <text evidence="2 7">Belongs to the peptidase S26 family.</text>
</comment>
<dbReference type="InterPro" id="IPR019757">
    <property type="entry name" value="Pept_S26A_signal_pept_1_Lys-AS"/>
</dbReference>
<evidence type="ECO:0000313" key="10">
    <source>
        <dbReference type="Proteomes" id="UP000317093"/>
    </source>
</evidence>
<comment type="catalytic activity">
    <reaction evidence="1 7">
        <text>Cleavage of hydrophobic, N-terminal signal or leader sequences from secreted and periplasmic proteins.</text>
        <dbReference type="EC" id="3.4.21.89"/>
    </reaction>
</comment>
<dbReference type="AlphaFoldDB" id="A0A518AY89"/>